<dbReference type="Proteomes" id="UP000007305">
    <property type="component" value="Chromosome 1"/>
</dbReference>
<accession>A0A804LS77</accession>
<keyword evidence="3" id="KW-1185">Reference proteome</keyword>
<dbReference type="AlphaFoldDB" id="A0A804LS77"/>
<feature type="region of interest" description="Disordered" evidence="1">
    <location>
        <begin position="107"/>
        <end position="239"/>
    </location>
</feature>
<reference evidence="2" key="3">
    <citation type="submission" date="2021-05" db="UniProtKB">
        <authorList>
            <consortium name="EnsemblPlants"/>
        </authorList>
    </citation>
    <scope>IDENTIFICATION</scope>
    <source>
        <strain evidence="2">cv. B73</strain>
    </source>
</reference>
<dbReference type="SUPFAM" id="SSF50891">
    <property type="entry name" value="Cyclophilin-like"/>
    <property type="match status" value="1"/>
</dbReference>
<dbReference type="InParanoid" id="A0A804LS77"/>
<name>A0A804LS77_MAIZE</name>
<evidence type="ECO:0000313" key="3">
    <source>
        <dbReference type="Proteomes" id="UP000007305"/>
    </source>
</evidence>
<dbReference type="InterPro" id="IPR029000">
    <property type="entry name" value="Cyclophilin-like_dom_sf"/>
</dbReference>
<sequence length="239" mass="25428">MIDPTERRWNPGLLPLHPQLHCSTRATEALCPPRSPPVAASAAQRSILLTPPATASGGDPFQLALRPGNHFGKVVSGIALLKKLEAVGSETGNPSYQVKIVDCGEVSNTNSQDPLKGDKVSSKTDNSSSDSEKGGHRTKRSLPKGGSSRNNPIQFDVNLMKPVNVDGNIGGDNAEASMSRTGEGRHLPSNEPLSTNGKDLGVGSADNGQPQQIRKGRGFTQKYGYARRYRTPSPERPSV</sequence>
<reference evidence="2" key="2">
    <citation type="submission" date="2019-07" db="EMBL/GenBank/DDBJ databases">
        <authorList>
            <person name="Seetharam A."/>
            <person name="Woodhouse M."/>
            <person name="Cannon E."/>
        </authorList>
    </citation>
    <scope>NUCLEOTIDE SEQUENCE [LARGE SCALE GENOMIC DNA]</scope>
    <source>
        <strain evidence="2">cv. B73</strain>
    </source>
</reference>
<evidence type="ECO:0000256" key="1">
    <source>
        <dbReference type="SAM" id="MobiDB-lite"/>
    </source>
</evidence>
<evidence type="ECO:0000313" key="2">
    <source>
        <dbReference type="EnsemblPlants" id="Zm00001eb032550_P001"/>
    </source>
</evidence>
<dbReference type="Gramene" id="Zm00001eb032550_T001">
    <property type="protein sequence ID" value="Zm00001eb032550_P001"/>
    <property type="gene ID" value="Zm00001eb032550"/>
</dbReference>
<protein>
    <submittedName>
        <fullName evidence="2">Uncharacterized protein</fullName>
    </submittedName>
</protein>
<dbReference type="Gene3D" id="2.40.100.10">
    <property type="entry name" value="Cyclophilin-like"/>
    <property type="match status" value="1"/>
</dbReference>
<proteinExistence type="predicted"/>
<reference evidence="3" key="1">
    <citation type="submission" date="2015-12" db="EMBL/GenBank/DDBJ databases">
        <title>Update maize B73 reference genome by single molecule sequencing technologies.</title>
        <authorList>
            <consortium name="Maize Genome Sequencing Project"/>
            <person name="Ware D."/>
        </authorList>
    </citation>
    <scope>NUCLEOTIDE SEQUENCE [LARGE SCALE GENOMIC DNA]</scope>
    <source>
        <strain evidence="3">cv. B73</strain>
    </source>
</reference>
<organism evidence="2 3">
    <name type="scientific">Zea mays</name>
    <name type="common">Maize</name>
    <dbReference type="NCBI Taxonomy" id="4577"/>
    <lineage>
        <taxon>Eukaryota</taxon>
        <taxon>Viridiplantae</taxon>
        <taxon>Streptophyta</taxon>
        <taxon>Embryophyta</taxon>
        <taxon>Tracheophyta</taxon>
        <taxon>Spermatophyta</taxon>
        <taxon>Magnoliopsida</taxon>
        <taxon>Liliopsida</taxon>
        <taxon>Poales</taxon>
        <taxon>Poaceae</taxon>
        <taxon>PACMAD clade</taxon>
        <taxon>Panicoideae</taxon>
        <taxon>Andropogonodae</taxon>
        <taxon>Andropogoneae</taxon>
        <taxon>Tripsacinae</taxon>
        <taxon>Zea</taxon>
    </lineage>
</organism>
<dbReference type="EnsemblPlants" id="Zm00001eb032550_T001">
    <property type="protein sequence ID" value="Zm00001eb032550_P001"/>
    <property type="gene ID" value="Zm00001eb032550"/>
</dbReference>